<dbReference type="Proteomes" id="UP001595824">
    <property type="component" value="Unassembled WGS sequence"/>
</dbReference>
<name>A0ABV8TCQ6_9ACTN</name>
<reference evidence="2" key="1">
    <citation type="journal article" date="2019" name="Int. J. Syst. Evol. Microbiol.">
        <title>The Global Catalogue of Microorganisms (GCM) 10K type strain sequencing project: providing services to taxonomists for standard genome sequencing and annotation.</title>
        <authorList>
            <consortium name="The Broad Institute Genomics Platform"/>
            <consortium name="The Broad Institute Genome Sequencing Center for Infectious Disease"/>
            <person name="Wu L."/>
            <person name="Ma J."/>
        </authorList>
    </citation>
    <scope>NUCLEOTIDE SEQUENCE [LARGE SCALE GENOMIC DNA]</scope>
    <source>
        <strain evidence="2">PCU 347</strain>
    </source>
</reference>
<proteinExistence type="predicted"/>
<comment type="caution">
    <text evidence="1">The sequence shown here is derived from an EMBL/GenBank/DDBJ whole genome shotgun (WGS) entry which is preliminary data.</text>
</comment>
<organism evidence="1 2">
    <name type="scientific">Streptomyces andamanensis</name>
    <dbReference type="NCBI Taxonomy" id="1565035"/>
    <lineage>
        <taxon>Bacteria</taxon>
        <taxon>Bacillati</taxon>
        <taxon>Actinomycetota</taxon>
        <taxon>Actinomycetes</taxon>
        <taxon>Kitasatosporales</taxon>
        <taxon>Streptomycetaceae</taxon>
        <taxon>Streptomyces</taxon>
    </lineage>
</organism>
<sequence length="96" mass="10606">MVEKISPQAAQMADRLNGYGLVADARADLMTNGPEREAMGCAARLAFDLAQALLRGEEYTPEEFATSVQEIDSWMARAGERRFAARAYEWVAVFSS</sequence>
<dbReference type="RefSeq" id="WP_381738423.1">
    <property type="nucleotide sequence ID" value="NZ_JBHSDP010000011.1"/>
</dbReference>
<protein>
    <submittedName>
        <fullName evidence="1">Uncharacterized protein</fullName>
    </submittedName>
</protein>
<gene>
    <name evidence="1" type="ORF">ACFPC0_10625</name>
</gene>
<accession>A0ABV8TCQ6</accession>
<keyword evidence="2" id="KW-1185">Reference proteome</keyword>
<evidence type="ECO:0000313" key="2">
    <source>
        <dbReference type="Proteomes" id="UP001595824"/>
    </source>
</evidence>
<dbReference type="EMBL" id="JBHSDP010000011">
    <property type="protein sequence ID" value="MFC4328279.1"/>
    <property type="molecule type" value="Genomic_DNA"/>
</dbReference>
<evidence type="ECO:0000313" key="1">
    <source>
        <dbReference type="EMBL" id="MFC4328279.1"/>
    </source>
</evidence>